<dbReference type="InterPro" id="IPR036397">
    <property type="entry name" value="RNaseH_sf"/>
</dbReference>
<dbReference type="CDD" id="cd06133">
    <property type="entry name" value="ERI-1_3'hExo_like"/>
    <property type="match status" value="1"/>
</dbReference>
<evidence type="ECO:0000256" key="2">
    <source>
        <dbReference type="ARBA" id="ARBA00022801"/>
    </source>
</evidence>
<dbReference type="EMBL" id="QWEI01000003">
    <property type="protein sequence ID" value="RHW37653.1"/>
    <property type="molecule type" value="Genomic_DNA"/>
</dbReference>
<dbReference type="GO" id="GO:0000175">
    <property type="term" value="F:3'-5'-RNA exonuclease activity"/>
    <property type="evidence" value="ECO:0007669"/>
    <property type="project" value="InterPro"/>
</dbReference>
<dbReference type="AlphaFoldDB" id="A0A396S9P9"/>
<evidence type="ECO:0000313" key="5">
    <source>
        <dbReference type="EMBL" id="RHW37653.1"/>
    </source>
</evidence>
<dbReference type="PANTHER" id="PTHR30231:SF4">
    <property type="entry name" value="PROTEIN NEN2"/>
    <property type="match status" value="1"/>
</dbReference>
<gene>
    <name evidence="5" type="ORF">D1B33_09005</name>
</gene>
<dbReference type="SUPFAM" id="SSF53098">
    <property type="entry name" value="Ribonuclease H-like"/>
    <property type="match status" value="1"/>
</dbReference>
<organism evidence="5 6">
    <name type="scientific">Ureibacillus yapensis</name>
    <dbReference type="NCBI Taxonomy" id="2304605"/>
    <lineage>
        <taxon>Bacteria</taxon>
        <taxon>Bacillati</taxon>
        <taxon>Bacillota</taxon>
        <taxon>Bacilli</taxon>
        <taxon>Bacillales</taxon>
        <taxon>Caryophanaceae</taxon>
        <taxon>Ureibacillus</taxon>
    </lineage>
</organism>
<sequence>MLRQYTYIFLDVEAALIQGKQHIIEIGAIKWLPDGTIEEFSQLIQPIKFRKLNNHIQKLTGITTEQLRNAPSFNQVMPKFKRWCEGETIFIAFGDFDRKVLEEQLNYYHMDTGFIYPFVDFQQKYMIENQLKEQPSLSGLLEKHALTSEIQHRALADAMSLFKIFEKVDGHKMIETQKTNIFSMILSELRPMEEYYELYITHIEGEITSSSSLKIQSITTVNQNLLFEQKMEEREMEDGNKEVVQRTIIHPNTEVEKFLKYIISDLHHKVLITRSGLKQLSKINRLHDAVFPKMETMTLQQLLSDEESVNDFTLNNLSISTFEHKLYRLFSEYEEQIVDEFKKRHLFVKEKVHI</sequence>
<evidence type="ECO:0000256" key="3">
    <source>
        <dbReference type="ARBA" id="ARBA00022839"/>
    </source>
</evidence>
<dbReference type="InterPro" id="IPR047201">
    <property type="entry name" value="ERI-1_3'hExo-like"/>
</dbReference>
<comment type="caution">
    <text evidence="5">The sequence shown here is derived from an EMBL/GenBank/DDBJ whole genome shotgun (WGS) entry which is preliminary data.</text>
</comment>
<keyword evidence="2" id="KW-0378">Hydrolase</keyword>
<keyword evidence="3" id="KW-0269">Exonuclease</keyword>
<dbReference type="SMART" id="SM00479">
    <property type="entry name" value="EXOIII"/>
    <property type="match status" value="1"/>
</dbReference>
<dbReference type="PANTHER" id="PTHR30231">
    <property type="entry name" value="DNA POLYMERASE III SUBUNIT EPSILON"/>
    <property type="match status" value="1"/>
</dbReference>
<evidence type="ECO:0000259" key="4">
    <source>
        <dbReference type="SMART" id="SM00479"/>
    </source>
</evidence>
<dbReference type="InterPro" id="IPR012337">
    <property type="entry name" value="RNaseH-like_sf"/>
</dbReference>
<keyword evidence="1" id="KW-0540">Nuclease</keyword>
<evidence type="ECO:0000256" key="1">
    <source>
        <dbReference type="ARBA" id="ARBA00022722"/>
    </source>
</evidence>
<dbReference type="OrthoDB" id="159416at2"/>
<feature type="domain" description="Exonuclease" evidence="4">
    <location>
        <begin position="6"/>
        <end position="174"/>
    </location>
</feature>
<name>A0A396S9P9_9BACL</name>
<dbReference type="GO" id="GO:0003676">
    <property type="term" value="F:nucleic acid binding"/>
    <property type="evidence" value="ECO:0007669"/>
    <property type="project" value="InterPro"/>
</dbReference>
<proteinExistence type="predicted"/>
<dbReference type="Pfam" id="PF00929">
    <property type="entry name" value="RNase_T"/>
    <property type="match status" value="1"/>
</dbReference>
<dbReference type="InterPro" id="IPR013520">
    <property type="entry name" value="Ribonucl_H"/>
</dbReference>
<keyword evidence="6" id="KW-1185">Reference proteome</keyword>
<protein>
    <submittedName>
        <fullName evidence="5">DNA polymerase III subunit epsilon</fullName>
    </submittedName>
</protein>
<dbReference type="Proteomes" id="UP000265692">
    <property type="component" value="Unassembled WGS sequence"/>
</dbReference>
<dbReference type="Gene3D" id="3.30.420.10">
    <property type="entry name" value="Ribonuclease H-like superfamily/Ribonuclease H"/>
    <property type="match status" value="1"/>
</dbReference>
<evidence type="ECO:0000313" key="6">
    <source>
        <dbReference type="Proteomes" id="UP000265692"/>
    </source>
</evidence>
<accession>A0A396S9P9</accession>
<reference evidence="5 6" key="1">
    <citation type="submission" date="2018-08" db="EMBL/GenBank/DDBJ databases">
        <title>Lysinibacillus sp. YLB-03 draft genome sequence.</title>
        <authorList>
            <person name="Yu L."/>
        </authorList>
    </citation>
    <scope>NUCLEOTIDE SEQUENCE [LARGE SCALE GENOMIC DNA]</scope>
    <source>
        <strain evidence="5 6">YLB-03</strain>
    </source>
</reference>